<dbReference type="RefSeq" id="WP_094828362.1">
    <property type="nucleotide sequence ID" value="NZ_NEVL01000005.1"/>
</dbReference>
<keyword evidence="1" id="KW-0472">Membrane</keyword>
<evidence type="ECO:0000256" key="1">
    <source>
        <dbReference type="SAM" id="Phobius"/>
    </source>
</evidence>
<reference evidence="2 5" key="1">
    <citation type="submission" date="2017-05" db="EMBL/GenBank/DDBJ databases">
        <title>Complete and WGS of Bordetella genogroups.</title>
        <authorList>
            <person name="Spilker T."/>
            <person name="LiPuma J."/>
        </authorList>
    </citation>
    <scope>NUCLEOTIDE SEQUENCE [LARGE SCALE GENOMIC DNA]</scope>
    <source>
        <strain evidence="2 5">AU17610</strain>
    </source>
</reference>
<feature type="transmembrane region" description="Helical" evidence="1">
    <location>
        <begin position="87"/>
        <end position="108"/>
    </location>
</feature>
<sequence length="275" mass="29726">MNDEHIDPLPPPGAPITEADLHALADGQLAGARLHEVQAFVAQHPEAQAQIERWRAQNRLLQAHFAGVAEEPLPLRLPLGPHRRRGWGMALAAGLALAVASGALGWFMRGEMDGRTLQAQATDPKMFAHRAAVAHAVYAADIRRPVEMGGDQEQALVTWLTRRVGVQVHAPDLGAAGYQLMGGRLLPGGSGAVAQLMYGTGRGQRLTLYVTREASTGETAFRYMEDDKVRVFYWVEGKLGYALSGEVSREELLRVAEEVYRQLTPAAGAGLTPNG</sequence>
<evidence type="ECO:0000313" key="2">
    <source>
        <dbReference type="EMBL" id="OZI29123.1"/>
    </source>
</evidence>
<dbReference type="EMBL" id="NEVL01000005">
    <property type="protein sequence ID" value="OZI29123.1"/>
    <property type="molecule type" value="Genomic_DNA"/>
</dbReference>
<evidence type="ECO:0000313" key="5">
    <source>
        <dbReference type="Proteomes" id="UP000217005"/>
    </source>
</evidence>
<name>A0A261RXX9_9BORD</name>
<evidence type="ECO:0000313" key="4">
    <source>
        <dbReference type="Proteomes" id="UP000216354"/>
    </source>
</evidence>
<keyword evidence="4" id="KW-1185">Reference proteome</keyword>
<dbReference type="AlphaFoldDB" id="A0A261RXX9"/>
<reference evidence="3 4" key="2">
    <citation type="submission" date="2017-05" db="EMBL/GenBank/DDBJ databases">
        <title>Complete and WGS of Bordetella genogroups.</title>
        <authorList>
            <person name="Spilker T."/>
            <person name="Lipuma J."/>
        </authorList>
    </citation>
    <scope>NUCLEOTIDE SEQUENCE [LARGE SCALE GENOMIC DNA]</scope>
    <source>
        <strain evidence="3 4">AU9795</strain>
    </source>
</reference>
<gene>
    <name evidence="3" type="ORF">CAL27_08720</name>
    <name evidence="2" type="ORF">CEG14_21060</name>
</gene>
<keyword evidence="1" id="KW-0812">Transmembrane</keyword>
<keyword evidence="1" id="KW-1133">Transmembrane helix</keyword>
<comment type="caution">
    <text evidence="2">The sequence shown here is derived from an EMBL/GenBank/DDBJ whole genome shotgun (WGS) entry which is preliminary data.</text>
</comment>
<organism evidence="2 5">
    <name type="scientific">Bordetella genomosp. 1</name>
    <dbReference type="NCBI Taxonomy" id="1395607"/>
    <lineage>
        <taxon>Bacteria</taxon>
        <taxon>Pseudomonadati</taxon>
        <taxon>Pseudomonadota</taxon>
        <taxon>Betaproteobacteria</taxon>
        <taxon>Burkholderiales</taxon>
        <taxon>Alcaligenaceae</taxon>
        <taxon>Bordetella</taxon>
    </lineage>
</organism>
<protein>
    <recommendedName>
        <fullName evidence="6">Anti-sigma factor</fullName>
    </recommendedName>
</protein>
<evidence type="ECO:0000313" key="3">
    <source>
        <dbReference type="EMBL" id="OZI65140.1"/>
    </source>
</evidence>
<dbReference type="EMBL" id="NEVR01000002">
    <property type="protein sequence ID" value="OZI65140.1"/>
    <property type="molecule type" value="Genomic_DNA"/>
</dbReference>
<dbReference type="Proteomes" id="UP000216354">
    <property type="component" value="Unassembled WGS sequence"/>
</dbReference>
<accession>A0A261RXX9</accession>
<dbReference type="Proteomes" id="UP000217005">
    <property type="component" value="Unassembled WGS sequence"/>
</dbReference>
<proteinExistence type="predicted"/>
<dbReference type="OrthoDB" id="9152892at2"/>
<evidence type="ECO:0008006" key="6">
    <source>
        <dbReference type="Google" id="ProtNLM"/>
    </source>
</evidence>